<dbReference type="EMBL" id="CP136137">
    <property type="protein sequence ID" value="WYY06503.1"/>
    <property type="molecule type" value="Genomic_DNA"/>
</dbReference>
<gene>
    <name evidence="24" type="primary">ftsW</name>
    <name evidence="24" type="ORF">RVF87_15715</name>
</gene>
<keyword evidence="8" id="KW-0133">Cell shape</keyword>
<dbReference type="InterPro" id="IPR001182">
    <property type="entry name" value="FtsW/RodA"/>
</dbReference>
<proteinExistence type="inferred from homology"/>
<feature type="transmembrane region" description="Helical" evidence="23">
    <location>
        <begin position="417"/>
        <end position="441"/>
    </location>
</feature>
<dbReference type="InterPro" id="IPR018365">
    <property type="entry name" value="Cell_cycle_FtsW-rel_CS"/>
</dbReference>
<evidence type="ECO:0000256" key="11">
    <source>
        <dbReference type="ARBA" id="ARBA00023136"/>
    </source>
</evidence>
<evidence type="ECO:0000256" key="22">
    <source>
        <dbReference type="SAM" id="MobiDB-lite"/>
    </source>
</evidence>
<keyword evidence="11 23" id="KW-0472">Membrane</keyword>
<evidence type="ECO:0000256" key="21">
    <source>
        <dbReference type="ARBA" id="ARBA00049966"/>
    </source>
</evidence>
<keyword evidence="6" id="KW-0808">Transferase</keyword>
<keyword evidence="7 23" id="KW-0812">Transmembrane</keyword>
<evidence type="ECO:0000256" key="20">
    <source>
        <dbReference type="ARBA" id="ARBA00049902"/>
    </source>
</evidence>
<evidence type="ECO:0000256" key="19">
    <source>
        <dbReference type="ARBA" id="ARBA00044770"/>
    </source>
</evidence>
<feature type="compositionally biased region" description="Basic and acidic residues" evidence="22">
    <location>
        <begin position="588"/>
        <end position="597"/>
    </location>
</feature>
<feature type="compositionally biased region" description="Basic residues" evidence="22">
    <location>
        <begin position="513"/>
        <end position="528"/>
    </location>
</feature>
<evidence type="ECO:0000256" key="10">
    <source>
        <dbReference type="ARBA" id="ARBA00022989"/>
    </source>
</evidence>
<keyword evidence="25" id="KW-1185">Reference proteome</keyword>
<evidence type="ECO:0000256" key="13">
    <source>
        <dbReference type="ARBA" id="ARBA00023316"/>
    </source>
</evidence>
<dbReference type="Pfam" id="PF01098">
    <property type="entry name" value="FTSW_RODA_SPOVE"/>
    <property type="match status" value="1"/>
</dbReference>
<comment type="subcellular location">
    <subcellularLocation>
        <location evidence="1">Cell membrane</location>
        <topology evidence="1">Multi-pass membrane protein</topology>
    </subcellularLocation>
</comment>
<feature type="transmembrane region" description="Helical" evidence="23">
    <location>
        <begin position="302"/>
        <end position="322"/>
    </location>
</feature>
<feature type="transmembrane region" description="Helical" evidence="23">
    <location>
        <begin position="378"/>
        <end position="405"/>
    </location>
</feature>
<keyword evidence="9" id="KW-0573">Peptidoglycan synthesis</keyword>
<feature type="compositionally biased region" description="Low complexity" evidence="22">
    <location>
        <begin position="535"/>
        <end position="544"/>
    </location>
</feature>
<dbReference type="EC" id="2.4.99.28" evidence="19"/>
<keyword evidence="5" id="KW-0328">Glycosyltransferase</keyword>
<comment type="pathway">
    <text evidence="2">Cell wall biogenesis; peptidoglycan biosynthesis.</text>
</comment>
<reference evidence="24 25" key="1">
    <citation type="journal article" date="2023" name="Virus Evol.">
        <title>Computational host range prediction-The good, the bad, and the ugly.</title>
        <authorList>
            <person name="Howell A.A."/>
            <person name="Versoza C.J."/>
            <person name="Pfeifer S.P."/>
        </authorList>
    </citation>
    <scope>NUCLEOTIDE SEQUENCE [LARGE SCALE GENOMIC DNA]</scope>
    <source>
        <strain evidence="24 25">1610/1b</strain>
    </source>
</reference>
<evidence type="ECO:0000256" key="17">
    <source>
        <dbReference type="ARBA" id="ARBA00041185"/>
    </source>
</evidence>
<feature type="transmembrane region" description="Helical" evidence="23">
    <location>
        <begin position="255"/>
        <end position="274"/>
    </location>
</feature>
<evidence type="ECO:0000313" key="25">
    <source>
        <dbReference type="Proteomes" id="UP001479933"/>
    </source>
</evidence>
<keyword evidence="12" id="KW-0131">Cell cycle</keyword>
<dbReference type="InterPro" id="IPR013437">
    <property type="entry name" value="FtsW"/>
</dbReference>
<feature type="region of interest" description="Disordered" evidence="22">
    <location>
        <begin position="506"/>
        <end position="597"/>
    </location>
</feature>
<evidence type="ECO:0000256" key="4">
    <source>
        <dbReference type="ARBA" id="ARBA00022618"/>
    </source>
</evidence>
<evidence type="ECO:0000256" key="7">
    <source>
        <dbReference type="ARBA" id="ARBA00022692"/>
    </source>
</evidence>
<feature type="region of interest" description="Disordered" evidence="22">
    <location>
        <begin position="1"/>
        <end position="89"/>
    </location>
</feature>
<feature type="transmembrane region" description="Helical" evidence="23">
    <location>
        <begin position="190"/>
        <end position="212"/>
    </location>
</feature>
<comment type="function">
    <text evidence="21">Peptidoglycan polymerase that is essential for cell division.</text>
</comment>
<organism evidence="24 25">
    <name type="scientific">Gordonia hydrophobica</name>
    <dbReference type="NCBI Taxonomy" id="40516"/>
    <lineage>
        <taxon>Bacteria</taxon>
        <taxon>Bacillati</taxon>
        <taxon>Actinomycetota</taxon>
        <taxon>Actinomycetes</taxon>
        <taxon>Mycobacteriales</taxon>
        <taxon>Gordoniaceae</taxon>
        <taxon>Gordonia</taxon>
    </lineage>
</organism>
<evidence type="ECO:0000256" key="15">
    <source>
        <dbReference type="ARBA" id="ARBA00033270"/>
    </source>
</evidence>
<evidence type="ECO:0000256" key="23">
    <source>
        <dbReference type="SAM" id="Phobius"/>
    </source>
</evidence>
<evidence type="ECO:0000256" key="2">
    <source>
        <dbReference type="ARBA" id="ARBA00004752"/>
    </source>
</evidence>
<dbReference type="NCBIfam" id="TIGR02614">
    <property type="entry name" value="ftsW"/>
    <property type="match status" value="1"/>
</dbReference>
<evidence type="ECO:0000256" key="14">
    <source>
        <dbReference type="ARBA" id="ARBA00032370"/>
    </source>
</evidence>
<evidence type="ECO:0000256" key="1">
    <source>
        <dbReference type="ARBA" id="ARBA00004651"/>
    </source>
</evidence>
<evidence type="ECO:0000313" key="24">
    <source>
        <dbReference type="EMBL" id="WYY06503.1"/>
    </source>
</evidence>
<feature type="transmembrane region" description="Helical" evidence="23">
    <location>
        <begin position="156"/>
        <end position="178"/>
    </location>
</feature>
<feature type="transmembrane region" description="Helical" evidence="23">
    <location>
        <begin position="280"/>
        <end position="297"/>
    </location>
</feature>
<dbReference type="PROSITE" id="PS00428">
    <property type="entry name" value="FTSW_RODA_SPOVE"/>
    <property type="match status" value="1"/>
</dbReference>
<dbReference type="PANTHER" id="PTHR30474:SF2">
    <property type="entry name" value="PEPTIDOGLYCAN GLYCOSYLTRANSFERASE FTSW-RELATED"/>
    <property type="match status" value="1"/>
</dbReference>
<comment type="catalytic activity">
    <reaction evidence="20">
        <text>[GlcNAc-(1-&gt;4)-Mur2Ac(oyl-L-Ala-gamma-D-Glu-L-Lys-D-Ala-D-Ala)](n)-di-trans,octa-cis-undecaprenyl diphosphate + beta-D-GlcNAc-(1-&gt;4)-Mur2Ac(oyl-L-Ala-gamma-D-Glu-L-Lys-D-Ala-D-Ala)-di-trans,octa-cis-undecaprenyl diphosphate = [GlcNAc-(1-&gt;4)-Mur2Ac(oyl-L-Ala-gamma-D-Glu-L-Lys-D-Ala-D-Ala)](n+1)-di-trans,octa-cis-undecaprenyl diphosphate + di-trans,octa-cis-undecaprenyl diphosphate + H(+)</text>
        <dbReference type="Rhea" id="RHEA:23708"/>
        <dbReference type="Rhea" id="RHEA-COMP:9602"/>
        <dbReference type="Rhea" id="RHEA-COMP:9603"/>
        <dbReference type="ChEBI" id="CHEBI:15378"/>
        <dbReference type="ChEBI" id="CHEBI:58405"/>
        <dbReference type="ChEBI" id="CHEBI:60033"/>
        <dbReference type="ChEBI" id="CHEBI:78435"/>
        <dbReference type="EC" id="2.4.99.28"/>
    </reaction>
</comment>
<comment type="similarity">
    <text evidence="16">Belongs to the SEDS family. FtsW subfamily.</text>
</comment>
<accession>A0ABZ2TYW0</accession>
<sequence length="597" mass="63778">MNSDGTENVGADQAAEETTDSRLETDSRDTAPPAESVIDDPSGDAIADGAADGDADDADGDRTARRRRRRSQAARAVRTTPRASAEPEPLRRLRLVRGADVRAGVGFLVTGVRNLAARPLTSFHLVVSITVLLVGFGLMMVLSASAVEGYARDGSAYGMFTTQVMFVALGLVLFYFAARISVRTLQKLSLPILLIALVLLVAVMIPGIGVAGGGAQRWVSIAGLTFQPSEMAKLALCLWGAAVLSTRDPKTTSTWGLLVPLVPVSGIVAFLVIIERNQSTTMILGLIVATLLWFGGLRLRYFAAFMITFAVIGAVLALMWSYRAARVFSFLNGNQDVLGAGYQANQAKYALADGGLFGKGLGMGTAKWNYLPNAHNDFIFAVIGEEFGLVGGISVLGIYLLLGYAGLRIARRSVDPFLRLMSGTITVLLLAQAFINIGYVVGLLPVTGIQLPILSAGGSSVLMMLAMLGMLANAARHEPEAIVALSGPAPKGLARLLRLPKPQAYRASVAREQRRRPAPAAAPRRRPAPPRNWDGRGPAPAGAPRRGGRRTGESSSGEIHYRSRGARPSRSWQESRPSAPRERSRRSGRGEWESGRR</sequence>
<evidence type="ECO:0000256" key="6">
    <source>
        <dbReference type="ARBA" id="ARBA00022679"/>
    </source>
</evidence>
<evidence type="ECO:0000256" key="16">
    <source>
        <dbReference type="ARBA" id="ARBA00038053"/>
    </source>
</evidence>
<evidence type="ECO:0000256" key="8">
    <source>
        <dbReference type="ARBA" id="ARBA00022960"/>
    </source>
</evidence>
<keyword evidence="10 23" id="KW-1133">Transmembrane helix</keyword>
<keyword evidence="3" id="KW-1003">Cell membrane</keyword>
<feature type="compositionally biased region" description="Basic and acidic residues" evidence="22">
    <location>
        <begin position="19"/>
        <end position="29"/>
    </location>
</feature>
<dbReference type="Proteomes" id="UP001479933">
    <property type="component" value="Chromosome"/>
</dbReference>
<evidence type="ECO:0000256" key="12">
    <source>
        <dbReference type="ARBA" id="ARBA00023306"/>
    </source>
</evidence>
<keyword evidence="4" id="KW-0132">Cell division</keyword>
<evidence type="ECO:0000256" key="18">
    <source>
        <dbReference type="ARBA" id="ARBA00041418"/>
    </source>
</evidence>
<dbReference type="PANTHER" id="PTHR30474">
    <property type="entry name" value="CELL CYCLE PROTEIN"/>
    <property type="match status" value="1"/>
</dbReference>
<evidence type="ECO:0000256" key="5">
    <source>
        <dbReference type="ARBA" id="ARBA00022676"/>
    </source>
</evidence>
<dbReference type="RefSeq" id="WP_066162830.1">
    <property type="nucleotide sequence ID" value="NZ_CP136137.1"/>
</dbReference>
<feature type="transmembrane region" description="Helical" evidence="23">
    <location>
        <begin position="123"/>
        <end position="144"/>
    </location>
</feature>
<protein>
    <recommendedName>
        <fullName evidence="17">Probable peptidoglycan glycosyltransferase FtsW</fullName>
        <ecNumber evidence="19">2.4.99.28</ecNumber>
    </recommendedName>
    <alternativeName>
        <fullName evidence="18">Cell division protein FtsW</fullName>
    </alternativeName>
    <alternativeName>
        <fullName evidence="15">Cell wall polymerase</fullName>
    </alternativeName>
    <alternativeName>
        <fullName evidence="14">Peptidoglycan polymerase</fullName>
    </alternativeName>
</protein>
<evidence type="ECO:0000256" key="3">
    <source>
        <dbReference type="ARBA" id="ARBA00022475"/>
    </source>
</evidence>
<feature type="transmembrane region" description="Helical" evidence="23">
    <location>
        <begin position="453"/>
        <end position="472"/>
    </location>
</feature>
<evidence type="ECO:0000256" key="9">
    <source>
        <dbReference type="ARBA" id="ARBA00022984"/>
    </source>
</evidence>
<name>A0ABZ2TYW0_9ACTN</name>
<keyword evidence="13" id="KW-0961">Cell wall biogenesis/degradation</keyword>